<dbReference type="GO" id="GO:0003843">
    <property type="term" value="F:1,3-beta-D-glucan synthase activity"/>
    <property type="evidence" value="ECO:0007669"/>
    <property type="project" value="InterPro"/>
</dbReference>
<protein>
    <recommendedName>
        <fullName evidence="2">Glycosyl transferase 48 domain-containing protein</fullName>
    </recommendedName>
</protein>
<name>A0A6M2EMC2_9ROSI</name>
<keyword evidence="1" id="KW-0472">Membrane</keyword>
<dbReference type="Pfam" id="PF02364">
    <property type="entry name" value="Glucan_synthase"/>
    <property type="match status" value="1"/>
</dbReference>
<feature type="transmembrane region" description="Helical" evidence="1">
    <location>
        <begin position="420"/>
        <end position="438"/>
    </location>
</feature>
<feature type="transmembrane region" description="Helical" evidence="1">
    <location>
        <begin position="342"/>
        <end position="366"/>
    </location>
</feature>
<keyword evidence="1" id="KW-0812">Transmembrane</keyword>
<accession>A0A6M2EMC2</accession>
<sequence>MNQDNYMEEAFKVRNLLQEFLKKHDGVRYPTILGLREHIFTGSVSSLAWFMSNQETSFVTIGQRLLASPLKVRFHYGHPDVFDRLFHLTRGGVSKASKVINLSEDIFAGFNSTLREGNITHHEYIQVGKGRDVGLNQISMFEAKIANGNGEQTLSRDIYRLGHRFDFFRMLSCYFTTIGFYFSTMLTVLTVYVFLYGRLYLVLSGLEKGLSTQRATRDNKGLQVALASQSFVQIGFLMALPMMMEIGLEKGFRNALSDFILMQLQLAPVFFTFSLGTKTHYYGRTLLHGGSAYRATGRGFVVFHAKFADNYRLYSRSHFVKGIELMILLLVFHIFGRSYRGVFAYVLITISMWFMVGTWLFAPFLFNPSGFEWQKILDDYTDWNKWINNRGGIGVHPEKSWESWWEKEQEHLRYSGKRGIIVEILLSLRFFIFQYGLVYHLSIVDKTKSFLVYGVSWIVIILVLFLMKAVAVGRRQLSANFQLLFRLIKGLIFITFISVFITLIALPHMTIRDIIVCILAFLPSGWGLLLIAQACKPLIQHAGFWGSVRTLARGYEIVMGLLLFTPVAFLAWFPFVSEFQTRMLFNQAFSRGLQISRILGGPRKEDRTSRNKE</sequence>
<feature type="domain" description="Glycosyl transferase 48" evidence="2">
    <location>
        <begin position="1"/>
        <end position="422"/>
    </location>
</feature>
<evidence type="ECO:0000256" key="1">
    <source>
        <dbReference type="SAM" id="Phobius"/>
    </source>
</evidence>
<feature type="transmembrane region" description="Helical" evidence="1">
    <location>
        <begin position="178"/>
        <end position="203"/>
    </location>
</feature>
<dbReference type="PANTHER" id="PTHR12741">
    <property type="entry name" value="LYST-INTERACTING PROTEIN LIP5 DOPAMINE RESPONSIVE PROTEIN DRG-1"/>
    <property type="match status" value="1"/>
</dbReference>
<dbReference type="GO" id="GO:0005886">
    <property type="term" value="C:plasma membrane"/>
    <property type="evidence" value="ECO:0007669"/>
    <property type="project" value="TreeGrafter"/>
</dbReference>
<dbReference type="GO" id="GO:0000148">
    <property type="term" value="C:1,3-beta-D-glucan synthase complex"/>
    <property type="evidence" value="ECO:0007669"/>
    <property type="project" value="InterPro"/>
</dbReference>
<feature type="transmembrane region" description="Helical" evidence="1">
    <location>
        <begin position="224"/>
        <end position="244"/>
    </location>
</feature>
<dbReference type="PANTHER" id="PTHR12741:SF70">
    <property type="entry name" value="CALLOSE SYNTHASE 2-RELATED"/>
    <property type="match status" value="1"/>
</dbReference>
<reference evidence="3" key="1">
    <citation type="submission" date="2020-03" db="EMBL/GenBank/DDBJ databases">
        <authorList>
            <person name="Zhang R."/>
        </authorList>
    </citation>
    <scope>NUCLEOTIDE SEQUENCE</scope>
</reference>
<organism evidence="3">
    <name type="scientific">Populus davidiana</name>
    <dbReference type="NCBI Taxonomy" id="266767"/>
    <lineage>
        <taxon>Eukaryota</taxon>
        <taxon>Viridiplantae</taxon>
        <taxon>Streptophyta</taxon>
        <taxon>Embryophyta</taxon>
        <taxon>Tracheophyta</taxon>
        <taxon>Spermatophyta</taxon>
        <taxon>Magnoliopsida</taxon>
        <taxon>eudicotyledons</taxon>
        <taxon>Gunneridae</taxon>
        <taxon>Pentapetalae</taxon>
        <taxon>rosids</taxon>
        <taxon>fabids</taxon>
        <taxon>Malpighiales</taxon>
        <taxon>Salicaceae</taxon>
        <taxon>Saliceae</taxon>
        <taxon>Populus</taxon>
    </lineage>
</organism>
<feature type="transmembrane region" description="Helical" evidence="1">
    <location>
        <begin position="256"/>
        <end position="276"/>
    </location>
</feature>
<dbReference type="GO" id="GO:0006075">
    <property type="term" value="P:(1-&gt;3)-beta-D-glucan biosynthetic process"/>
    <property type="evidence" value="ECO:0007669"/>
    <property type="project" value="InterPro"/>
</dbReference>
<dbReference type="EMBL" id="GILB01004883">
    <property type="protein sequence ID" value="NUU85216.1"/>
    <property type="molecule type" value="Transcribed_RNA"/>
</dbReference>
<feature type="transmembrane region" description="Helical" evidence="1">
    <location>
        <begin position="483"/>
        <end position="505"/>
    </location>
</feature>
<proteinExistence type="predicted"/>
<feature type="transmembrane region" description="Helical" evidence="1">
    <location>
        <begin position="511"/>
        <end position="532"/>
    </location>
</feature>
<feature type="transmembrane region" description="Helical" evidence="1">
    <location>
        <begin position="553"/>
        <end position="575"/>
    </location>
</feature>
<dbReference type="AlphaFoldDB" id="A0A6M2EMC2"/>
<keyword evidence="1" id="KW-1133">Transmembrane helix</keyword>
<dbReference type="InterPro" id="IPR003440">
    <property type="entry name" value="Glyco_trans_48_dom"/>
</dbReference>
<evidence type="ECO:0000259" key="2">
    <source>
        <dbReference type="Pfam" id="PF02364"/>
    </source>
</evidence>
<feature type="transmembrane region" description="Helical" evidence="1">
    <location>
        <begin position="450"/>
        <end position="471"/>
    </location>
</feature>
<evidence type="ECO:0000313" key="3">
    <source>
        <dbReference type="EMBL" id="NUU85216.1"/>
    </source>
</evidence>